<dbReference type="RefSeq" id="WP_189530399.1">
    <property type="nucleotide sequence ID" value="NZ_BMSV01000002.1"/>
</dbReference>
<feature type="transmembrane region" description="Helical" evidence="2">
    <location>
        <begin position="51"/>
        <end position="73"/>
    </location>
</feature>
<proteinExistence type="predicted"/>
<organism evidence="3 4">
    <name type="scientific">Streptomyces roseolilacinus</name>
    <dbReference type="NCBI Taxonomy" id="66904"/>
    <lineage>
        <taxon>Bacteria</taxon>
        <taxon>Bacillati</taxon>
        <taxon>Actinomycetota</taxon>
        <taxon>Actinomycetes</taxon>
        <taxon>Kitasatosporales</taxon>
        <taxon>Streptomycetaceae</taxon>
        <taxon>Streptomyces</taxon>
    </lineage>
</organism>
<evidence type="ECO:0000256" key="1">
    <source>
        <dbReference type="SAM" id="MobiDB-lite"/>
    </source>
</evidence>
<feature type="region of interest" description="Disordered" evidence="1">
    <location>
        <begin position="77"/>
        <end position="100"/>
    </location>
</feature>
<evidence type="ECO:0000313" key="3">
    <source>
        <dbReference type="EMBL" id="GGP95087.1"/>
    </source>
</evidence>
<name>A0A918EI79_9ACTN</name>
<keyword evidence="4" id="KW-1185">Reference proteome</keyword>
<reference evidence="3" key="2">
    <citation type="submission" date="2020-09" db="EMBL/GenBank/DDBJ databases">
        <authorList>
            <person name="Sun Q."/>
            <person name="Ohkuma M."/>
        </authorList>
    </citation>
    <scope>NUCLEOTIDE SEQUENCE</scope>
    <source>
        <strain evidence="3">JCM 4335</strain>
    </source>
</reference>
<sequence>MDELQRALRAAARSHQPDRARILARVERGMAEPAPAPRRHHRPAAPRWPRIALATAAVAAVLAVGGLGVRAVLQEDAPAPSGVADPPPPATPTTPAPTSAVDGFLRAQGGVDPHSNRFWAQSNITLGTGTALTGLTVELRVAQTGGVADTGNWRTLPAGHFTASVREEGNAVVYTWTLREGRTVPVGRHVFAGQYNHAEGGRDAGGDRFTVTAIGADGERATVTGGFAPAPGAAGPS</sequence>
<keyword evidence="2" id="KW-1133">Transmembrane helix</keyword>
<evidence type="ECO:0000256" key="2">
    <source>
        <dbReference type="SAM" id="Phobius"/>
    </source>
</evidence>
<accession>A0A918EI79</accession>
<feature type="compositionally biased region" description="Pro residues" evidence="1">
    <location>
        <begin position="85"/>
        <end position="95"/>
    </location>
</feature>
<dbReference type="AlphaFoldDB" id="A0A918EI79"/>
<reference evidence="3" key="1">
    <citation type="journal article" date="2014" name="Int. J. Syst. Evol. Microbiol.">
        <title>Complete genome sequence of Corynebacterium casei LMG S-19264T (=DSM 44701T), isolated from a smear-ripened cheese.</title>
        <authorList>
            <consortium name="US DOE Joint Genome Institute (JGI-PGF)"/>
            <person name="Walter F."/>
            <person name="Albersmeier A."/>
            <person name="Kalinowski J."/>
            <person name="Ruckert C."/>
        </authorList>
    </citation>
    <scope>NUCLEOTIDE SEQUENCE</scope>
    <source>
        <strain evidence="3">JCM 4335</strain>
    </source>
</reference>
<evidence type="ECO:0000313" key="4">
    <source>
        <dbReference type="Proteomes" id="UP000654123"/>
    </source>
</evidence>
<gene>
    <name evidence="3" type="ORF">GCM10010249_11320</name>
</gene>
<dbReference type="Proteomes" id="UP000654123">
    <property type="component" value="Unassembled WGS sequence"/>
</dbReference>
<keyword evidence="2" id="KW-0812">Transmembrane</keyword>
<comment type="caution">
    <text evidence="3">The sequence shown here is derived from an EMBL/GenBank/DDBJ whole genome shotgun (WGS) entry which is preliminary data.</text>
</comment>
<keyword evidence="2" id="KW-0472">Membrane</keyword>
<protein>
    <submittedName>
        <fullName evidence="3">Uncharacterized protein</fullName>
    </submittedName>
</protein>
<dbReference type="EMBL" id="BMSV01000002">
    <property type="protein sequence ID" value="GGP95087.1"/>
    <property type="molecule type" value="Genomic_DNA"/>
</dbReference>